<evidence type="ECO:0000256" key="1">
    <source>
        <dbReference type="SAM" id="MobiDB-lite"/>
    </source>
</evidence>
<evidence type="ECO:0000313" key="3">
    <source>
        <dbReference type="Proteomes" id="UP001295684"/>
    </source>
</evidence>
<evidence type="ECO:0000313" key="2">
    <source>
        <dbReference type="EMBL" id="CAI2363038.1"/>
    </source>
</evidence>
<feature type="region of interest" description="Disordered" evidence="1">
    <location>
        <begin position="190"/>
        <end position="230"/>
    </location>
</feature>
<accession>A0AAD1UD92</accession>
<feature type="compositionally biased region" description="Polar residues" evidence="1">
    <location>
        <begin position="197"/>
        <end position="210"/>
    </location>
</feature>
<keyword evidence="3" id="KW-1185">Reference proteome</keyword>
<proteinExistence type="predicted"/>
<protein>
    <submittedName>
        <fullName evidence="2">Uncharacterized protein</fullName>
    </submittedName>
</protein>
<feature type="region of interest" description="Disordered" evidence="1">
    <location>
        <begin position="466"/>
        <end position="513"/>
    </location>
</feature>
<dbReference type="AlphaFoldDB" id="A0AAD1UD92"/>
<dbReference type="Proteomes" id="UP001295684">
    <property type="component" value="Unassembled WGS sequence"/>
</dbReference>
<dbReference type="EMBL" id="CAMPGE010004192">
    <property type="protein sequence ID" value="CAI2363038.1"/>
    <property type="molecule type" value="Genomic_DNA"/>
</dbReference>
<feature type="compositionally biased region" description="Low complexity" evidence="1">
    <location>
        <begin position="467"/>
        <end position="480"/>
    </location>
</feature>
<organism evidence="2 3">
    <name type="scientific">Euplotes crassus</name>
    <dbReference type="NCBI Taxonomy" id="5936"/>
    <lineage>
        <taxon>Eukaryota</taxon>
        <taxon>Sar</taxon>
        <taxon>Alveolata</taxon>
        <taxon>Ciliophora</taxon>
        <taxon>Intramacronucleata</taxon>
        <taxon>Spirotrichea</taxon>
        <taxon>Hypotrichia</taxon>
        <taxon>Euplotida</taxon>
        <taxon>Euplotidae</taxon>
        <taxon>Moneuplotes</taxon>
    </lineage>
</organism>
<reference evidence="2" key="1">
    <citation type="submission" date="2023-07" db="EMBL/GenBank/DDBJ databases">
        <authorList>
            <consortium name="AG Swart"/>
            <person name="Singh M."/>
            <person name="Singh A."/>
            <person name="Seah K."/>
            <person name="Emmerich C."/>
        </authorList>
    </citation>
    <scope>NUCLEOTIDE SEQUENCE</scope>
    <source>
        <strain evidence="2">DP1</strain>
    </source>
</reference>
<comment type="caution">
    <text evidence="2">The sequence shown here is derived from an EMBL/GenBank/DDBJ whole genome shotgun (WGS) entry which is preliminary data.</text>
</comment>
<sequence>MQPIKGFNATYIETEDIHLQRRLEEGLLQRSIREWANARYESKNKQVPFIPPAIRETIKQNIQRTLKKIHDKKSKKFNISSPKKISKNKQIYGSSPRFTFREEGKKEDICITINPPKEQIIIPKNFKLKSTSTLNHTDQEEVRLKLSRQSKKMSNNTSKTPRVGKIHQLGNRLINNHNGASRKITITSEDFMPSGETPHQNTSLPSQSKSSIRKSVTKQNSRKACKGYGQKNSAKNILPANRLLAYDTIPIGKMMEGEIFSSTTSKDCLGPQKGPMKMYTTLRGNHAASLPDLKGVELGSKASRSNVNLHSTMRKLQSQKSTSSRVKQFPTNEKTKKMALFRKRLANSKTGIVTKGPKPKFEKSKKMIQTPRSALDMKSAISSPAPTISTVKFRRRMRVEMKECNDDQEKMDGENTNEVAFTLQRQNTKILKNKLENLSSKKFSSTKEQPTFRGYEKDDIIEEDSDQSSFVTSLSSSEPEAPTPSPLKASNKMSTSIDLSNKKRSSKTARPKRANLGRIIQSCEDLLHSDTENYTEILKIRKYMNLVNRYFKDKVEYLSYFNNEIIE</sequence>
<feature type="compositionally biased region" description="Basic residues" evidence="1">
    <location>
        <begin position="211"/>
        <end position="225"/>
    </location>
</feature>
<name>A0AAD1UD92_EUPCR</name>
<feature type="compositionally biased region" description="Basic residues" evidence="1">
    <location>
        <begin position="502"/>
        <end position="513"/>
    </location>
</feature>
<gene>
    <name evidence="2" type="ORF">ECRASSUSDP1_LOCUS4368</name>
</gene>